<dbReference type="OrthoDB" id="3934656at2759"/>
<dbReference type="GeneID" id="4708847"/>
<dbReference type="AlphaFoldDB" id="A1C4J0"/>
<organism evidence="1 2">
    <name type="scientific">Aspergillus clavatus (strain ATCC 1007 / CBS 513.65 / DSM 816 / NCTC 3887 / NRRL 1 / QM 1276 / 107)</name>
    <dbReference type="NCBI Taxonomy" id="344612"/>
    <lineage>
        <taxon>Eukaryota</taxon>
        <taxon>Fungi</taxon>
        <taxon>Dikarya</taxon>
        <taxon>Ascomycota</taxon>
        <taxon>Pezizomycotina</taxon>
        <taxon>Eurotiomycetes</taxon>
        <taxon>Eurotiomycetidae</taxon>
        <taxon>Eurotiales</taxon>
        <taxon>Aspergillaceae</taxon>
        <taxon>Aspergillus</taxon>
        <taxon>Aspergillus subgen. Fumigati</taxon>
    </lineage>
</organism>
<dbReference type="VEuPathDB" id="FungiDB:ACLA_059970"/>
<protein>
    <submittedName>
        <fullName evidence="1">Uncharacterized protein</fullName>
    </submittedName>
</protein>
<proteinExistence type="predicted"/>
<evidence type="ECO:0000313" key="1">
    <source>
        <dbReference type="EMBL" id="EAW15330.1"/>
    </source>
</evidence>
<gene>
    <name evidence="1" type="ORF">ACLA_059970</name>
</gene>
<sequence>MQPYVGKLGNAYFYDNPSIKRPHSPCAAVVGGITAWKGTNTTFENKYGVYIVDSQVLAANSSIVDDIKGMYSLRRP</sequence>
<evidence type="ECO:0000313" key="2">
    <source>
        <dbReference type="Proteomes" id="UP000006701"/>
    </source>
</evidence>
<keyword evidence="2" id="KW-1185">Reference proteome</keyword>
<dbReference type="STRING" id="344612.A1C4J0"/>
<dbReference type="Proteomes" id="UP000006701">
    <property type="component" value="Unassembled WGS sequence"/>
</dbReference>
<dbReference type="EMBL" id="DS026990">
    <property type="protein sequence ID" value="EAW15330.1"/>
    <property type="molecule type" value="Genomic_DNA"/>
</dbReference>
<dbReference type="HOGENOM" id="CLU_2654038_0_0_1"/>
<dbReference type="KEGG" id="act:ACLA_059970"/>
<reference evidence="1 2" key="1">
    <citation type="journal article" date="2008" name="PLoS Genet.">
        <title>Genomic islands in the pathogenic filamentous fungus Aspergillus fumigatus.</title>
        <authorList>
            <person name="Fedorova N.D."/>
            <person name="Khaldi N."/>
            <person name="Joardar V.S."/>
            <person name="Maiti R."/>
            <person name="Amedeo P."/>
            <person name="Anderson M.J."/>
            <person name="Crabtree J."/>
            <person name="Silva J.C."/>
            <person name="Badger J.H."/>
            <person name="Albarraq A."/>
            <person name="Angiuoli S."/>
            <person name="Bussey H."/>
            <person name="Bowyer P."/>
            <person name="Cotty P.J."/>
            <person name="Dyer P.S."/>
            <person name="Egan A."/>
            <person name="Galens K."/>
            <person name="Fraser-Liggett C.M."/>
            <person name="Haas B.J."/>
            <person name="Inman J.M."/>
            <person name="Kent R."/>
            <person name="Lemieux S."/>
            <person name="Malavazi I."/>
            <person name="Orvis J."/>
            <person name="Roemer T."/>
            <person name="Ronning C.M."/>
            <person name="Sundaram J.P."/>
            <person name="Sutton G."/>
            <person name="Turner G."/>
            <person name="Venter J.C."/>
            <person name="White O.R."/>
            <person name="Whitty B.R."/>
            <person name="Youngman P."/>
            <person name="Wolfe K.H."/>
            <person name="Goldman G.H."/>
            <person name="Wortman J.R."/>
            <person name="Jiang B."/>
            <person name="Denning D.W."/>
            <person name="Nierman W.C."/>
        </authorList>
    </citation>
    <scope>NUCLEOTIDE SEQUENCE [LARGE SCALE GENOMIC DNA]</scope>
    <source>
        <strain evidence="2">ATCC 1007 / CBS 513.65 / DSM 816 / NCTC 3887 / NRRL 1</strain>
    </source>
</reference>
<name>A1C4J0_ASPCL</name>
<accession>A1C4J0</accession>
<dbReference type="RefSeq" id="XP_001276756.1">
    <property type="nucleotide sequence ID" value="XM_001276755.1"/>
</dbReference>